<dbReference type="PANTHER" id="PTHR16092">
    <property type="entry name" value="SEC3/SYNTAXIN-RELATED"/>
    <property type="match status" value="1"/>
</dbReference>
<keyword evidence="3" id="KW-1185">Reference proteome</keyword>
<dbReference type="EMBL" id="JADFTS010000002">
    <property type="protein sequence ID" value="KAF9621071.1"/>
    <property type="molecule type" value="Genomic_DNA"/>
</dbReference>
<dbReference type="GO" id="GO:0006887">
    <property type="term" value="P:exocytosis"/>
    <property type="evidence" value="ECO:0007669"/>
    <property type="project" value="TreeGrafter"/>
</dbReference>
<reference evidence="2 3" key="1">
    <citation type="submission" date="2020-10" db="EMBL/GenBank/DDBJ databases">
        <title>The Coptis chinensis genome and diversification of protoberbering-type alkaloids.</title>
        <authorList>
            <person name="Wang B."/>
            <person name="Shu S."/>
            <person name="Song C."/>
            <person name="Liu Y."/>
        </authorList>
    </citation>
    <scope>NUCLEOTIDE SEQUENCE [LARGE SCALE GENOMIC DNA]</scope>
    <source>
        <strain evidence="2">HL-2020</strain>
        <tissue evidence="2">Leaf</tissue>
    </source>
</reference>
<evidence type="ECO:0000313" key="3">
    <source>
        <dbReference type="Proteomes" id="UP000631114"/>
    </source>
</evidence>
<organism evidence="2 3">
    <name type="scientific">Coptis chinensis</name>
    <dbReference type="NCBI Taxonomy" id="261450"/>
    <lineage>
        <taxon>Eukaryota</taxon>
        <taxon>Viridiplantae</taxon>
        <taxon>Streptophyta</taxon>
        <taxon>Embryophyta</taxon>
        <taxon>Tracheophyta</taxon>
        <taxon>Spermatophyta</taxon>
        <taxon>Magnoliopsida</taxon>
        <taxon>Ranunculales</taxon>
        <taxon>Ranunculaceae</taxon>
        <taxon>Coptidoideae</taxon>
        <taxon>Coptis</taxon>
    </lineage>
</organism>
<dbReference type="GO" id="GO:0006893">
    <property type="term" value="P:Golgi to plasma membrane transport"/>
    <property type="evidence" value="ECO:0007669"/>
    <property type="project" value="TreeGrafter"/>
</dbReference>
<comment type="caution">
    <text evidence="2">The sequence shown here is derived from an EMBL/GenBank/DDBJ whole genome shotgun (WGS) entry which is preliminary data.</text>
</comment>
<proteinExistence type="predicted"/>
<evidence type="ECO:0000313" key="2">
    <source>
        <dbReference type="EMBL" id="KAF9621071.1"/>
    </source>
</evidence>
<dbReference type="OrthoDB" id="27109at2759"/>
<dbReference type="GO" id="GO:0005886">
    <property type="term" value="C:plasma membrane"/>
    <property type="evidence" value="ECO:0007669"/>
    <property type="project" value="TreeGrafter"/>
</dbReference>
<accession>A0A835MEQ6</accession>
<sequence length="246" mass="27642">MFSTLEKIAQTDPKYADIVISENYAAFQNSLYDLANVVPTLAKFYHQASESYEQACTRHINMIICFIPFQLGLSKMDLRKMIKSSLSGLIMQATEDFLLHGPRGGKRYLKRKLKLSPVEEDIREEEENKEEHEHSTEDESQQAPTKRVRRSFALQTKSPIGKDVRSKRAPPLKNKAAPLSKNRPAPQLKNKPAQPSKIKPPPLKNKAPPSMKKAVASKNKIAPSPPSQTNCGTENPVLESVCYCCH</sequence>
<protein>
    <submittedName>
        <fullName evidence="2">Uncharacterized protein</fullName>
    </submittedName>
</protein>
<dbReference type="AlphaFoldDB" id="A0A835MEQ6"/>
<dbReference type="GO" id="GO:0000145">
    <property type="term" value="C:exocyst"/>
    <property type="evidence" value="ECO:0007669"/>
    <property type="project" value="TreeGrafter"/>
</dbReference>
<dbReference type="GO" id="GO:0005546">
    <property type="term" value="F:phosphatidylinositol-4,5-bisphosphate binding"/>
    <property type="evidence" value="ECO:0007669"/>
    <property type="project" value="TreeGrafter"/>
</dbReference>
<evidence type="ECO:0000256" key="1">
    <source>
        <dbReference type="SAM" id="MobiDB-lite"/>
    </source>
</evidence>
<dbReference type="Proteomes" id="UP000631114">
    <property type="component" value="Unassembled WGS sequence"/>
</dbReference>
<name>A0A835MEQ6_9MAGN</name>
<feature type="region of interest" description="Disordered" evidence="1">
    <location>
        <begin position="120"/>
        <end position="233"/>
    </location>
</feature>
<gene>
    <name evidence="2" type="ORF">IFM89_016112</name>
</gene>
<dbReference type="PANTHER" id="PTHR16092:SF14">
    <property type="entry name" value="EXOCYST COMPLEX COMPONENT 1 ISOFORM X1"/>
    <property type="match status" value="1"/>
</dbReference>